<dbReference type="SUPFAM" id="SSF88659">
    <property type="entry name" value="Sigma3 and sigma4 domains of RNA polymerase sigma factors"/>
    <property type="match status" value="1"/>
</dbReference>
<dbReference type="InterPro" id="IPR050813">
    <property type="entry name" value="Sigma-70_Factor"/>
</dbReference>
<comment type="caution">
    <text evidence="2">The sequence shown here is derived from an EMBL/GenBank/DDBJ whole genome shotgun (WGS) entry which is preliminary data.</text>
</comment>
<dbReference type="SUPFAM" id="SSF88946">
    <property type="entry name" value="Sigma2 domain of RNA polymerase sigma factors"/>
    <property type="match status" value="1"/>
</dbReference>
<reference evidence="2" key="1">
    <citation type="submission" date="2019-08" db="EMBL/GenBank/DDBJ databases">
        <authorList>
            <person name="Kucharzyk K."/>
            <person name="Murdoch R.W."/>
            <person name="Higgins S."/>
            <person name="Loffler F."/>
        </authorList>
    </citation>
    <scope>NUCLEOTIDE SEQUENCE</scope>
</reference>
<dbReference type="InterPro" id="IPR013324">
    <property type="entry name" value="RNA_pol_sigma_r3/r4-like"/>
</dbReference>
<name>A0A644ZMR4_9ZZZZ</name>
<comment type="similarity">
    <text evidence="1">Belongs to the sigma-70 factor family.</text>
</comment>
<protein>
    <submittedName>
        <fullName evidence="2">RNA polymerase sigma-35 factor</fullName>
    </submittedName>
</protein>
<dbReference type="Gene3D" id="1.10.1740.10">
    <property type="match status" value="1"/>
</dbReference>
<evidence type="ECO:0000313" key="2">
    <source>
        <dbReference type="EMBL" id="MPM39034.1"/>
    </source>
</evidence>
<dbReference type="Gene3D" id="1.20.140.160">
    <property type="match status" value="1"/>
</dbReference>
<sequence>MIEVDQDEHPGLYRYAIELLEYPELTDEQYAAAIADLKKPDDDAAHIAAREKLICAHLGMVLSMAVNTSFHYYGLSMEDFVGIGNHALVKRFACFKPNKSARYSTYMRKVVERWIYGNLKKHIIWDRTDDVDLELVGNDFSGRRCCEFSRKVEEAIHTLSDEEQTIVRMLFYAAERPDIKAVAKTLHRTENGLKLSLQKICDKLRQQLRGVYRPQWKTIITPKDDDDENRND</sequence>
<dbReference type="NCBIfam" id="TIGR02937">
    <property type="entry name" value="sigma70-ECF"/>
    <property type="match status" value="1"/>
</dbReference>
<dbReference type="AlphaFoldDB" id="A0A644ZMR4"/>
<dbReference type="EMBL" id="VSSQ01008501">
    <property type="protein sequence ID" value="MPM39034.1"/>
    <property type="molecule type" value="Genomic_DNA"/>
</dbReference>
<dbReference type="PANTHER" id="PTHR30376:SF3">
    <property type="entry name" value="RNA POLYMERASE SIGMA FACTOR RPOH"/>
    <property type="match status" value="1"/>
</dbReference>
<dbReference type="InterPro" id="IPR014284">
    <property type="entry name" value="RNA_pol_sigma-70_dom"/>
</dbReference>
<accession>A0A644ZMR4</accession>
<proteinExistence type="inferred from homology"/>
<evidence type="ECO:0000256" key="1">
    <source>
        <dbReference type="ARBA" id="ARBA00007788"/>
    </source>
</evidence>
<dbReference type="InterPro" id="IPR013325">
    <property type="entry name" value="RNA_pol_sigma_r2"/>
</dbReference>
<organism evidence="2">
    <name type="scientific">bioreactor metagenome</name>
    <dbReference type="NCBI Taxonomy" id="1076179"/>
    <lineage>
        <taxon>unclassified sequences</taxon>
        <taxon>metagenomes</taxon>
        <taxon>ecological metagenomes</taxon>
    </lineage>
</organism>
<dbReference type="GO" id="GO:0006352">
    <property type="term" value="P:DNA-templated transcription initiation"/>
    <property type="evidence" value="ECO:0007669"/>
    <property type="project" value="InterPro"/>
</dbReference>
<dbReference type="GO" id="GO:0003700">
    <property type="term" value="F:DNA-binding transcription factor activity"/>
    <property type="evidence" value="ECO:0007669"/>
    <property type="project" value="InterPro"/>
</dbReference>
<dbReference type="PANTHER" id="PTHR30376">
    <property type="entry name" value="SIGMA FACTOR RPOH HEAT SHOCK RELATED"/>
    <property type="match status" value="1"/>
</dbReference>
<gene>
    <name evidence="2" type="primary">sigE_20</name>
    <name evidence="2" type="ORF">SDC9_85665</name>
</gene>